<accession>A0A8C3IA44</accession>
<dbReference type="GO" id="GO:0006915">
    <property type="term" value="P:apoptotic process"/>
    <property type="evidence" value="ECO:0007669"/>
    <property type="project" value="Ensembl"/>
</dbReference>
<reference evidence="4" key="2">
    <citation type="submission" date="2025-09" db="UniProtKB">
        <authorList>
            <consortium name="Ensembl"/>
        </authorList>
    </citation>
    <scope>IDENTIFICATION</scope>
</reference>
<dbReference type="PANTHER" id="PTHR21331">
    <property type="entry name" value="BRCA1-ASSOCIATED ATM ACTIVATOR 1"/>
    <property type="match status" value="1"/>
</dbReference>
<dbReference type="GO" id="GO:0016477">
    <property type="term" value="P:cell migration"/>
    <property type="evidence" value="ECO:0007669"/>
    <property type="project" value="Ensembl"/>
</dbReference>
<dbReference type="GO" id="GO:0160234">
    <property type="term" value="P:integrator complex assembly"/>
    <property type="evidence" value="ECO:0007669"/>
    <property type="project" value="Ensembl"/>
</dbReference>
<evidence type="ECO:0000256" key="1">
    <source>
        <dbReference type="ARBA" id="ARBA00004496"/>
    </source>
</evidence>
<reference evidence="4" key="1">
    <citation type="submission" date="2025-08" db="UniProtKB">
        <authorList>
            <consortium name="Ensembl"/>
        </authorList>
    </citation>
    <scope>IDENTIFICATION</scope>
</reference>
<name>A0A8C3IA44_CHRPI</name>
<dbReference type="Ensembl" id="ENSCPBT00000034607.1">
    <property type="protein sequence ID" value="ENSCPBP00000029399.1"/>
    <property type="gene ID" value="ENSCPBG00000020725.1"/>
</dbReference>
<dbReference type="InterPro" id="IPR011989">
    <property type="entry name" value="ARM-like"/>
</dbReference>
<dbReference type="InterPro" id="IPR016024">
    <property type="entry name" value="ARM-type_fold"/>
</dbReference>
<sequence length="863" mass="95642">MLPCYGDALPLSLFLTFFYQKKTRCIMDRECSQLLPSVCAVLADSRQLVADDTFLEKFLDWFKTLTETESSLLLLQENPCLTELITCVLKLKDPSSSTLSFILRLTGIFAASESCFQYLQQRELLISLFGEVGPLSSALWEEASVRSGWVQGVHSMVQHQSALHFLCSCGAIDVIFTLQGDPSLFVASAANQLLVHVLTFSLQSFQTKPENIKDCDWPICAQKLIVHIEESLKSNSASRIKQSLKLLTSVFGCCHDLWTEVLWSRLSERIVYLLEEEPVHAGHSLVDLFLSMARSPVFSCPECSLWTSVTCALEHLNPAQVGRLAVGVLKLQECPQAVKIQALSVLLQPMDCVLKAASQPLEYPGLLNRSVNDSATVETLLSCRSSCASLLCQTLTHLEELQYLTCLPVDLPHIPLLQSVVTILQFCIGLATPASCLGNKISRILIGCFRVQRSALDILGALSHWESPSVFIGSVFDILLAYLKSPDTSPTVLKKSFQATLKWLVSLSEAPSSKDHWQQTEQFLRDLFLVLQKRLCSPYWEVRDSALEFLTLLVKHLREKEWFRQVLFSSEVPKLTEDLLEDPESYVRASAVTAMGQLSFLTHLISKKPGVENGNVKEKSIVAQLKEILSTDSEGFPRRAVISVFIDWLREGHPDVLKDTEQFVSSVLQAVNSDLDWEVKAGGLELAEVFSAQILGRLGLAACPYAAVLSSATRSTHLSESLQIFCQVKLFEFLFGALCDCDRPVAQKACDILIALKAELCDESSLKEGTSAGLSTEARGIAWLEETLRRWSSCAKPCPRGDADEAGSQDPNGVLLVLRTVDLEGLHRSLNRSSDHIEKSPQSLLQDILATVGTLEENEADCY</sequence>
<comment type="similarity">
    <text evidence="3">Belongs to the BRAT1 family.</text>
</comment>
<evidence type="ECO:0000256" key="3">
    <source>
        <dbReference type="ARBA" id="ARBA00061308"/>
    </source>
</evidence>
<dbReference type="Gene3D" id="1.25.10.10">
    <property type="entry name" value="Leucine-rich Repeat Variant"/>
    <property type="match status" value="2"/>
</dbReference>
<dbReference type="GO" id="GO:0008283">
    <property type="term" value="P:cell population proliferation"/>
    <property type="evidence" value="ECO:0007669"/>
    <property type="project" value="Ensembl"/>
</dbReference>
<keyword evidence="2" id="KW-0963">Cytoplasm</keyword>
<dbReference type="AlphaFoldDB" id="A0A8C3IA44"/>
<dbReference type="GeneTree" id="ENSGT00390000017551"/>
<dbReference type="GO" id="GO:0010212">
    <property type="term" value="P:response to ionizing radiation"/>
    <property type="evidence" value="ECO:0007669"/>
    <property type="project" value="Ensembl"/>
</dbReference>
<protein>
    <submittedName>
        <fullName evidence="4">BRCA1 associated ATM activator 1</fullName>
    </submittedName>
</protein>
<organism evidence="4 5">
    <name type="scientific">Chrysemys picta bellii</name>
    <name type="common">Western painted turtle</name>
    <name type="synonym">Emys bellii</name>
    <dbReference type="NCBI Taxonomy" id="8478"/>
    <lineage>
        <taxon>Eukaryota</taxon>
        <taxon>Metazoa</taxon>
        <taxon>Chordata</taxon>
        <taxon>Craniata</taxon>
        <taxon>Vertebrata</taxon>
        <taxon>Euteleostomi</taxon>
        <taxon>Archelosauria</taxon>
        <taxon>Testudinata</taxon>
        <taxon>Testudines</taxon>
        <taxon>Cryptodira</taxon>
        <taxon>Durocryptodira</taxon>
        <taxon>Testudinoidea</taxon>
        <taxon>Emydidae</taxon>
        <taxon>Chrysemys</taxon>
    </lineage>
</organism>
<gene>
    <name evidence="4" type="primary">BRAT1</name>
</gene>
<comment type="subcellular location">
    <subcellularLocation>
        <location evidence="1">Cytoplasm</location>
    </subcellularLocation>
</comment>
<dbReference type="GO" id="GO:0008428">
    <property type="term" value="F:ribonuclease inhibitor activity"/>
    <property type="evidence" value="ECO:0007669"/>
    <property type="project" value="Ensembl"/>
</dbReference>
<dbReference type="GO" id="GO:0005829">
    <property type="term" value="C:cytosol"/>
    <property type="evidence" value="ECO:0007669"/>
    <property type="project" value="Ensembl"/>
</dbReference>
<evidence type="ECO:0000256" key="2">
    <source>
        <dbReference type="ARBA" id="ARBA00022490"/>
    </source>
</evidence>
<dbReference type="GO" id="GO:0006006">
    <property type="term" value="P:glucose metabolic process"/>
    <property type="evidence" value="ECO:0007669"/>
    <property type="project" value="Ensembl"/>
</dbReference>
<dbReference type="PANTHER" id="PTHR21331:SF2">
    <property type="entry name" value="BRCA1-ASSOCIATED ATM ACTIVATOR 1"/>
    <property type="match status" value="1"/>
</dbReference>
<dbReference type="GO" id="GO:0051646">
    <property type="term" value="P:mitochondrion localization"/>
    <property type="evidence" value="ECO:0007669"/>
    <property type="project" value="Ensembl"/>
</dbReference>
<dbReference type="OMA" id="IQVFTEW"/>
<dbReference type="Proteomes" id="UP000694380">
    <property type="component" value="Unplaced"/>
</dbReference>
<dbReference type="InterPro" id="IPR038904">
    <property type="entry name" value="BRAT1"/>
</dbReference>
<proteinExistence type="inferred from homology"/>
<dbReference type="GO" id="GO:0034504">
    <property type="term" value="P:protein localization to nucleus"/>
    <property type="evidence" value="ECO:0007669"/>
    <property type="project" value="Ensembl"/>
</dbReference>
<dbReference type="GO" id="GO:0030307">
    <property type="term" value="P:positive regulation of cell growth"/>
    <property type="evidence" value="ECO:0007669"/>
    <property type="project" value="Ensembl"/>
</dbReference>
<dbReference type="SUPFAM" id="SSF48371">
    <property type="entry name" value="ARM repeat"/>
    <property type="match status" value="1"/>
</dbReference>
<evidence type="ECO:0000313" key="4">
    <source>
        <dbReference type="Ensembl" id="ENSCPBP00000029399.1"/>
    </source>
</evidence>
<keyword evidence="5" id="KW-1185">Reference proteome</keyword>
<evidence type="ECO:0000313" key="5">
    <source>
        <dbReference type="Proteomes" id="UP000694380"/>
    </source>
</evidence>
<dbReference type="GO" id="GO:0005654">
    <property type="term" value="C:nucleoplasm"/>
    <property type="evidence" value="ECO:0007669"/>
    <property type="project" value="Ensembl"/>
</dbReference>
<dbReference type="GO" id="GO:0006974">
    <property type="term" value="P:DNA damage response"/>
    <property type="evidence" value="ECO:0007669"/>
    <property type="project" value="Ensembl"/>
</dbReference>